<evidence type="ECO:0000313" key="4">
    <source>
        <dbReference type="Proteomes" id="UP001372338"/>
    </source>
</evidence>
<dbReference type="InterPro" id="IPR036389">
    <property type="entry name" value="RNase_III_sf"/>
</dbReference>
<evidence type="ECO:0000259" key="2">
    <source>
        <dbReference type="PROSITE" id="PS50142"/>
    </source>
</evidence>
<feature type="domain" description="RNase III" evidence="2">
    <location>
        <begin position="1"/>
        <end position="97"/>
    </location>
</feature>
<protein>
    <recommendedName>
        <fullName evidence="2">RNase III domain-containing protein</fullName>
    </recommendedName>
</protein>
<dbReference type="PANTHER" id="PTHR14950">
    <property type="entry name" value="DICER-RELATED"/>
    <property type="match status" value="1"/>
</dbReference>
<organism evidence="3 4">
    <name type="scientific">Crotalaria pallida</name>
    <name type="common">Smooth rattlebox</name>
    <name type="synonym">Crotalaria striata</name>
    <dbReference type="NCBI Taxonomy" id="3830"/>
    <lineage>
        <taxon>Eukaryota</taxon>
        <taxon>Viridiplantae</taxon>
        <taxon>Streptophyta</taxon>
        <taxon>Embryophyta</taxon>
        <taxon>Tracheophyta</taxon>
        <taxon>Spermatophyta</taxon>
        <taxon>Magnoliopsida</taxon>
        <taxon>eudicotyledons</taxon>
        <taxon>Gunneridae</taxon>
        <taxon>Pentapetalae</taxon>
        <taxon>rosids</taxon>
        <taxon>fabids</taxon>
        <taxon>Fabales</taxon>
        <taxon>Fabaceae</taxon>
        <taxon>Papilionoideae</taxon>
        <taxon>50 kb inversion clade</taxon>
        <taxon>genistoids sensu lato</taxon>
        <taxon>core genistoids</taxon>
        <taxon>Crotalarieae</taxon>
        <taxon>Crotalaria</taxon>
    </lineage>
</organism>
<dbReference type="Proteomes" id="UP001372338">
    <property type="component" value="Unassembled WGS sequence"/>
</dbReference>
<dbReference type="PROSITE" id="PS50142">
    <property type="entry name" value="RNASE_3_2"/>
    <property type="match status" value="1"/>
</dbReference>
<dbReference type="CDD" id="cd00593">
    <property type="entry name" value="RIBOc"/>
    <property type="match status" value="1"/>
</dbReference>
<dbReference type="EMBL" id="JAYWIO010000003">
    <property type="protein sequence ID" value="KAK7273894.1"/>
    <property type="molecule type" value="Genomic_DNA"/>
</dbReference>
<comment type="caution">
    <text evidence="3">The sequence shown here is derived from an EMBL/GenBank/DDBJ whole genome shotgun (WGS) entry which is preliminary data.</text>
</comment>
<reference evidence="3 4" key="1">
    <citation type="submission" date="2024-01" db="EMBL/GenBank/DDBJ databases">
        <title>The genomes of 5 underutilized Papilionoideae crops provide insights into root nodulation and disease resistanc.</title>
        <authorList>
            <person name="Yuan L."/>
        </authorList>
    </citation>
    <scope>NUCLEOTIDE SEQUENCE [LARGE SCALE GENOMIC DNA]</scope>
    <source>
        <strain evidence="3">ZHUSHIDOU_FW_LH</strain>
        <tissue evidence="3">Leaf</tissue>
    </source>
</reference>
<accession>A0AAN9ID70</accession>
<dbReference type="InterPro" id="IPR000999">
    <property type="entry name" value="RNase_III_dom"/>
</dbReference>
<sequence>MSFFIPLDFEGLLLEPITHLSGKELGIDCYYERLEFLGDSVLDLLITCHLYKSYTYVDPGELTELRSASVSNENFAQVAVRHNLHPHLLHGSELLLN</sequence>
<name>A0AAN9ID70_CROPI</name>
<proteinExistence type="predicted"/>
<dbReference type="GO" id="GO:0005634">
    <property type="term" value="C:nucleus"/>
    <property type="evidence" value="ECO:0007669"/>
    <property type="project" value="TreeGrafter"/>
</dbReference>
<dbReference type="GO" id="GO:0030422">
    <property type="term" value="P:siRNA processing"/>
    <property type="evidence" value="ECO:0007669"/>
    <property type="project" value="TreeGrafter"/>
</dbReference>
<keyword evidence="4" id="KW-1185">Reference proteome</keyword>
<dbReference type="Gene3D" id="1.10.1520.10">
    <property type="entry name" value="Ribonuclease III domain"/>
    <property type="match status" value="1"/>
</dbReference>
<gene>
    <name evidence="3" type="ORF">RIF29_14961</name>
</gene>
<dbReference type="PANTHER" id="PTHR14950:SF46">
    <property type="entry name" value="ENDORIBONUCLEASE DICER HOMOLOG 3"/>
    <property type="match status" value="1"/>
</dbReference>
<dbReference type="GO" id="GO:0005737">
    <property type="term" value="C:cytoplasm"/>
    <property type="evidence" value="ECO:0007669"/>
    <property type="project" value="TreeGrafter"/>
</dbReference>
<evidence type="ECO:0000313" key="3">
    <source>
        <dbReference type="EMBL" id="KAK7273894.1"/>
    </source>
</evidence>
<dbReference type="GO" id="GO:0004525">
    <property type="term" value="F:ribonuclease III activity"/>
    <property type="evidence" value="ECO:0007669"/>
    <property type="project" value="InterPro"/>
</dbReference>
<dbReference type="SMART" id="SM00535">
    <property type="entry name" value="RIBOc"/>
    <property type="match status" value="1"/>
</dbReference>
<dbReference type="GO" id="GO:0003723">
    <property type="term" value="F:RNA binding"/>
    <property type="evidence" value="ECO:0007669"/>
    <property type="project" value="TreeGrafter"/>
</dbReference>
<dbReference type="Pfam" id="PF00636">
    <property type="entry name" value="Ribonuclease_3"/>
    <property type="match status" value="1"/>
</dbReference>
<evidence type="ECO:0000256" key="1">
    <source>
        <dbReference type="ARBA" id="ARBA00022801"/>
    </source>
</evidence>
<dbReference type="PROSITE" id="PS00517">
    <property type="entry name" value="RNASE_3_1"/>
    <property type="match status" value="1"/>
</dbReference>
<dbReference type="SUPFAM" id="SSF69065">
    <property type="entry name" value="RNase III domain-like"/>
    <property type="match status" value="1"/>
</dbReference>
<dbReference type="AlphaFoldDB" id="A0AAN9ID70"/>
<keyword evidence="1" id="KW-0378">Hydrolase</keyword>